<feature type="domain" description="Sialidase" evidence="2">
    <location>
        <begin position="56"/>
        <end position="361"/>
    </location>
</feature>
<dbReference type="Gene3D" id="2.130.10.10">
    <property type="entry name" value="YVTN repeat-like/Quinoprotein amine dehydrogenase"/>
    <property type="match status" value="1"/>
</dbReference>
<protein>
    <submittedName>
        <fullName evidence="4">T9SS type A sorting domain-containing protein</fullName>
    </submittedName>
</protein>
<dbReference type="InterPro" id="IPR011040">
    <property type="entry name" value="Sialidase"/>
</dbReference>
<dbReference type="NCBIfam" id="TIGR04183">
    <property type="entry name" value="Por_Secre_tail"/>
    <property type="match status" value="1"/>
</dbReference>
<evidence type="ECO:0000313" key="5">
    <source>
        <dbReference type="Proteomes" id="UP000470771"/>
    </source>
</evidence>
<dbReference type="CDD" id="cd15482">
    <property type="entry name" value="Sialidase_non-viral"/>
    <property type="match status" value="1"/>
</dbReference>
<accession>A0A6N9NGB9</accession>
<comment type="caution">
    <text evidence="4">The sequence shown here is derived from an EMBL/GenBank/DDBJ whole genome shotgun (WGS) entry which is preliminary data.</text>
</comment>
<dbReference type="RefSeq" id="WP_160632631.1">
    <property type="nucleotide sequence ID" value="NZ_WWNE01000005.1"/>
</dbReference>
<evidence type="ECO:0000313" key="4">
    <source>
        <dbReference type="EMBL" id="NBG65686.1"/>
    </source>
</evidence>
<dbReference type="EMBL" id="WWNE01000005">
    <property type="protein sequence ID" value="NBG65686.1"/>
    <property type="molecule type" value="Genomic_DNA"/>
</dbReference>
<dbReference type="Pfam" id="PF13088">
    <property type="entry name" value="BNR_2"/>
    <property type="match status" value="1"/>
</dbReference>
<dbReference type="InterPro" id="IPR015943">
    <property type="entry name" value="WD40/YVTN_repeat-like_dom_sf"/>
</dbReference>
<name>A0A6N9NGB9_9FLAO</name>
<evidence type="ECO:0000256" key="1">
    <source>
        <dbReference type="ARBA" id="ARBA00022729"/>
    </source>
</evidence>
<gene>
    <name evidence="4" type="ORF">GQN54_06125</name>
</gene>
<sequence>MKYIIIILSFWGWSSIVAQNTVSINQTNSLELETILTHKNSLIAAVMERTNSVDRVVIYRSVNEGLNWQSIDTIQNGNQGRGDAYDPVMTIDSIGNIYLVMMRRNNGGSSILNMDLALYRSSDDGANWQFISFPHVNDEIADYPQIVATSNGELHMVYSYFSFTPIVEGVVNYIKSVDGGVSWSVPHSFSIPSKNPVGPDITSLPNDKLMISFGDNNQKKIYASISDDLGGTWSPLDTIDNSEHNALCKPLRLSRGQYKSILSHRPHQLNTDLNYHFQNSDTSRWHSTYISVGAYAEFLQDSIGGIHVIYNQKNGNNFFLNYCFSTDSGLTFSTPSILYSAPFQLNEPGEYQSLIQVNDSLLFTVFCDWSANSKVKVLSFRPYLSTSVYLNEKELINPSTLKIYPNPAKEYITLDLSVFPDAKELLIFNVKGELLIQKEVNALSHVKVPISRLTNGIYLIQLISSDKIIVDRFLKQ</sequence>
<organism evidence="4 5">
    <name type="scientific">Acidiluteibacter ferrifornacis</name>
    <dbReference type="NCBI Taxonomy" id="2692424"/>
    <lineage>
        <taxon>Bacteria</taxon>
        <taxon>Pseudomonadati</taxon>
        <taxon>Bacteroidota</taxon>
        <taxon>Flavobacteriia</taxon>
        <taxon>Flavobacteriales</taxon>
        <taxon>Cryomorphaceae</taxon>
        <taxon>Acidiluteibacter</taxon>
    </lineage>
</organism>
<keyword evidence="1" id="KW-0732">Signal</keyword>
<feature type="domain" description="Secretion system C-terminal sorting" evidence="3">
    <location>
        <begin position="403"/>
        <end position="469"/>
    </location>
</feature>
<dbReference type="Gene3D" id="2.120.10.10">
    <property type="match status" value="1"/>
</dbReference>
<dbReference type="AlphaFoldDB" id="A0A6N9NGB9"/>
<dbReference type="SUPFAM" id="SSF50939">
    <property type="entry name" value="Sialidases"/>
    <property type="match status" value="1"/>
</dbReference>
<dbReference type="Proteomes" id="UP000470771">
    <property type="component" value="Unassembled WGS sequence"/>
</dbReference>
<reference evidence="4 5" key="1">
    <citation type="submission" date="2019-12" db="EMBL/GenBank/DDBJ databases">
        <authorList>
            <person name="Zhao J."/>
        </authorList>
    </citation>
    <scope>NUCLEOTIDE SEQUENCE [LARGE SCALE GENOMIC DNA]</scope>
    <source>
        <strain evidence="4 5">S-15</strain>
    </source>
</reference>
<evidence type="ECO:0000259" key="2">
    <source>
        <dbReference type="Pfam" id="PF13088"/>
    </source>
</evidence>
<proteinExistence type="predicted"/>
<keyword evidence="5" id="KW-1185">Reference proteome</keyword>
<dbReference type="Pfam" id="PF18962">
    <property type="entry name" value="Por_Secre_tail"/>
    <property type="match status" value="1"/>
</dbReference>
<dbReference type="InterPro" id="IPR036278">
    <property type="entry name" value="Sialidase_sf"/>
</dbReference>
<dbReference type="InterPro" id="IPR026444">
    <property type="entry name" value="Secre_tail"/>
</dbReference>
<evidence type="ECO:0000259" key="3">
    <source>
        <dbReference type="Pfam" id="PF18962"/>
    </source>
</evidence>